<proteinExistence type="predicted"/>
<dbReference type="EMBL" id="GG738852">
    <property type="protein sequence ID" value="EFC48101.1"/>
    <property type="molecule type" value="Genomic_DNA"/>
</dbReference>
<dbReference type="AlphaFoldDB" id="D2V5E8"/>
<dbReference type="PANTHER" id="PTHR12673:SF159">
    <property type="entry name" value="LD03170P"/>
    <property type="match status" value="1"/>
</dbReference>
<dbReference type="eggNOG" id="KOG4424">
    <property type="taxonomic scope" value="Eukaryota"/>
</dbReference>
<organism evidence="4">
    <name type="scientific">Naegleria gruberi</name>
    <name type="common">Amoeba</name>
    <dbReference type="NCBI Taxonomy" id="5762"/>
    <lineage>
        <taxon>Eukaryota</taxon>
        <taxon>Discoba</taxon>
        <taxon>Heterolobosea</taxon>
        <taxon>Tetramitia</taxon>
        <taxon>Eutetramitia</taxon>
        <taxon>Vahlkampfiidae</taxon>
        <taxon>Naegleria</taxon>
    </lineage>
</organism>
<accession>D2V5E8</accession>
<keyword evidence="1" id="KW-0812">Transmembrane</keyword>
<dbReference type="GO" id="GO:0005737">
    <property type="term" value="C:cytoplasm"/>
    <property type="evidence" value="ECO:0007669"/>
    <property type="project" value="TreeGrafter"/>
</dbReference>
<feature type="domain" description="DH" evidence="2">
    <location>
        <begin position="118"/>
        <end position="306"/>
    </location>
</feature>
<dbReference type="CDD" id="cd00160">
    <property type="entry name" value="RhoGEF"/>
    <property type="match status" value="1"/>
</dbReference>
<dbReference type="OMA" id="RELNHNI"/>
<dbReference type="KEGG" id="ngr:NAEGRDRAFT_78565"/>
<dbReference type="PROSITE" id="PS50010">
    <property type="entry name" value="DH_2"/>
    <property type="match status" value="1"/>
</dbReference>
<keyword evidence="1" id="KW-1133">Transmembrane helix</keyword>
<evidence type="ECO:0000313" key="4">
    <source>
        <dbReference type="Proteomes" id="UP000006671"/>
    </source>
</evidence>
<dbReference type="InterPro" id="IPR051092">
    <property type="entry name" value="FYVE_RhoGEF_PH"/>
</dbReference>
<dbReference type="GeneID" id="8849565"/>
<dbReference type="Gene3D" id="1.20.900.10">
    <property type="entry name" value="Dbl homology (DH) domain"/>
    <property type="match status" value="1"/>
</dbReference>
<dbReference type="SMART" id="SM00325">
    <property type="entry name" value="RhoGEF"/>
    <property type="match status" value="1"/>
</dbReference>
<evidence type="ECO:0000313" key="3">
    <source>
        <dbReference type="EMBL" id="EFC48101.1"/>
    </source>
</evidence>
<gene>
    <name evidence="3" type="ORF">NAEGRDRAFT_78565</name>
</gene>
<evidence type="ECO:0000259" key="2">
    <source>
        <dbReference type="PROSITE" id="PS50010"/>
    </source>
</evidence>
<keyword evidence="4" id="KW-1185">Reference proteome</keyword>
<protein>
    <submittedName>
        <fullName evidence="3">RhoGEF domain-containing protein</fullName>
    </submittedName>
</protein>
<dbReference type="RefSeq" id="XP_002680845.1">
    <property type="nucleotide sequence ID" value="XM_002680799.1"/>
</dbReference>
<name>D2V5E8_NAEGR</name>
<dbReference type="Proteomes" id="UP000006671">
    <property type="component" value="Unassembled WGS sequence"/>
</dbReference>
<dbReference type="Pfam" id="PF00621">
    <property type="entry name" value="RhoGEF"/>
    <property type="match status" value="1"/>
</dbReference>
<dbReference type="InterPro" id="IPR035899">
    <property type="entry name" value="DBL_dom_sf"/>
</dbReference>
<dbReference type="STRING" id="5762.D2V5E8"/>
<sequence length="461" mass="53306">MLLLEVLFYVLVLIVTGVLMYYKQASETSSTNNQQADNNLFDEQEAEVVKKEMPVKMSTDNLIKEDLSSPAKKHSREDSLTVKSNESIFDEIMNTTINDDEMVDDIKMVIEKSPIEKKRDRILEEILTTEESYVKGLRTLEENYLKPIKEILQKETFDLIFNDIAIIKGVNENFLQELKKIYFGVDGLSCLAVAKLMLHYAHSFKLYTRFIGNYGIAVSTLEEEKKKNGKLRKMLDKIAEKLSDEATVSSDFTIDGHLVLPLQRIPRYQLLLQQLKEFTDHNDESFVLIENALSLIKEIASELNNRQLEYSNIHKSLELGETFKLKDFFIPTRRLLYYFEGDNEVNYKRSNGKTGILDLYVFTDLLLLNRRSGFLSKQEFIFAPHSKDDNSSTDTLELEEDTLNQTLILTCTFKPGTKTEPRVLEMYFEKNPDQYNKVKQAIEAMMENQTSRKSVSSRSSI</sequence>
<dbReference type="SUPFAM" id="SSF48065">
    <property type="entry name" value="DBL homology domain (DH-domain)"/>
    <property type="match status" value="1"/>
</dbReference>
<reference evidence="3 4" key="1">
    <citation type="journal article" date="2010" name="Cell">
        <title>The genome of Naegleria gruberi illuminates early eukaryotic versatility.</title>
        <authorList>
            <person name="Fritz-Laylin L.K."/>
            <person name="Prochnik S.E."/>
            <person name="Ginger M.L."/>
            <person name="Dacks J.B."/>
            <person name="Carpenter M.L."/>
            <person name="Field M.C."/>
            <person name="Kuo A."/>
            <person name="Paredez A."/>
            <person name="Chapman J."/>
            <person name="Pham J."/>
            <person name="Shu S."/>
            <person name="Neupane R."/>
            <person name="Cipriano M."/>
            <person name="Mancuso J."/>
            <person name="Tu H."/>
            <person name="Salamov A."/>
            <person name="Lindquist E."/>
            <person name="Shapiro H."/>
            <person name="Lucas S."/>
            <person name="Grigoriev I.V."/>
            <person name="Cande W.Z."/>
            <person name="Fulton C."/>
            <person name="Rokhsar D.S."/>
            <person name="Dawson S.C."/>
        </authorList>
    </citation>
    <scope>NUCLEOTIDE SEQUENCE [LARGE SCALE GENOMIC DNA]</scope>
    <source>
        <strain evidence="3 4">NEG-M</strain>
    </source>
</reference>
<keyword evidence="1" id="KW-0472">Membrane</keyword>
<feature type="transmembrane region" description="Helical" evidence="1">
    <location>
        <begin position="6"/>
        <end position="22"/>
    </location>
</feature>
<dbReference type="PANTHER" id="PTHR12673">
    <property type="entry name" value="FACIOGENITAL DYSPLASIA PROTEIN"/>
    <property type="match status" value="1"/>
</dbReference>
<dbReference type="GO" id="GO:0005085">
    <property type="term" value="F:guanyl-nucleotide exchange factor activity"/>
    <property type="evidence" value="ECO:0007669"/>
    <property type="project" value="InterPro"/>
</dbReference>
<dbReference type="OrthoDB" id="245697at2759"/>
<dbReference type="InParanoid" id="D2V5E8"/>
<evidence type="ECO:0000256" key="1">
    <source>
        <dbReference type="SAM" id="Phobius"/>
    </source>
</evidence>
<dbReference type="InterPro" id="IPR000219">
    <property type="entry name" value="DH_dom"/>
</dbReference>
<dbReference type="VEuPathDB" id="AmoebaDB:NAEGRDRAFT_78565"/>